<feature type="domain" description="BPTI/Kunitz inhibitor" evidence="1">
    <location>
        <begin position="986"/>
        <end position="1039"/>
    </location>
</feature>
<gene>
    <name evidence="2" type="ORF">CAUJ_LOCUS4109</name>
</gene>
<proteinExistence type="predicted"/>
<dbReference type="InterPro" id="IPR020901">
    <property type="entry name" value="Prtase_inh_Kunz-CS"/>
</dbReference>
<dbReference type="Proteomes" id="UP000835052">
    <property type="component" value="Unassembled WGS sequence"/>
</dbReference>
<dbReference type="InterPro" id="IPR002223">
    <property type="entry name" value="Kunitz_BPTI"/>
</dbReference>
<dbReference type="CDD" id="cd00109">
    <property type="entry name" value="Kunitz-type"/>
    <property type="match status" value="1"/>
</dbReference>
<dbReference type="SMART" id="SM00289">
    <property type="entry name" value="WR1"/>
    <property type="match status" value="13"/>
</dbReference>
<feature type="domain" description="BPTI/Kunitz inhibitor" evidence="1">
    <location>
        <begin position="146"/>
        <end position="204"/>
    </location>
</feature>
<feature type="domain" description="BPTI/Kunitz inhibitor" evidence="1">
    <location>
        <begin position="262"/>
        <end position="315"/>
    </location>
</feature>
<dbReference type="InterPro" id="IPR053014">
    <property type="entry name" value="Cuticle_assoc_divergent"/>
</dbReference>
<dbReference type="CDD" id="cd22593">
    <property type="entry name" value="Kunitz_conkunitzin"/>
    <property type="match status" value="3"/>
</dbReference>
<protein>
    <recommendedName>
        <fullName evidence="1">BPTI/Kunitz inhibitor domain-containing protein</fullName>
    </recommendedName>
</protein>
<name>A0A8S1H440_9PELO</name>
<dbReference type="OrthoDB" id="5828391at2759"/>
<dbReference type="Pfam" id="PF14625">
    <property type="entry name" value="Lustrin_cystein"/>
    <property type="match status" value="7"/>
</dbReference>
<accession>A0A8S1H440</accession>
<reference evidence="2" key="1">
    <citation type="submission" date="2020-10" db="EMBL/GenBank/DDBJ databases">
        <authorList>
            <person name="Kikuchi T."/>
        </authorList>
    </citation>
    <scope>NUCLEOTIDE SEQUENCE</scope>
    <source>
        <strain evidence="2">NKZ352</strain>
    </source>
</reference>
<evidence type="ECO:0000313" key="2">
    <source>
        <dbReference type="EMBL" id="CAD6188190.1"/>
    </source>
</evidence>
<dbReference type="InterPro" id="IPR028150">
    <property type="entry name" value="Lustrin_cystein"/>
</dbReference>
<evidence type="ECO:0000313" key="3">
    <source>
        <dbReference type="Proteomes" id="UP000835052"/>
    </source>
</evidence>
<dbReference type="PANTHER" id="PTHR46339:SF8">
    <property type="entry name" value="BPTI_KUNITZ INHIBITOR DOMAIN-CONTAINING PROTEIN"/>
    <property type="match status" value="1"/>
</dbReference>
<dbReference type="PANTHER" id="PTHR46339">
    <property type="entry name" value="PROTEIN CBG15282-RELATED"/>
    <property type="match status" value="1"/>
</dbReference>
<dbReference type="Gene3D" id="4.10.410.10">
    <property type="entry name" value="Pancreatic trypsin inhibitor Kunitz domain"/>
    <property type="match status" value="6"/>
</dbReference>
<evidence type="ECO:0000259" key="1">
    <source>
        <dbReference type="PROSITE" id="PS50279"/>
    </source>
</evidence>
<dbReference type="GO" id="GO:0004867">
    <property type="term" value="F:serine-type endopeptidase inhibitor activity"/>
    <property type="evidence" value="ECO:0007669"/>
    <property type="project" value="InterPro"/>
</dbReference>
<comment type="caution">
    <text evidence="2">The sequence shown here is derived from an EMBL/GenBank/DDBJ whole genome shotgun (WGS) entry which is preliminary data.</text>
</comment>
<dbReference type="InterPro" id="IPR006150">
    <property type="entry name" value="Cys_repeat_1"/>
</dbReference>
<feature type="domain" description="BPTI/Kunitz inhibitor" evidence="1">
    <location>
        <begin position="468"/>
        <end position="520"/>
    </location>
</feature>
<dbReference type="SMART" id="SM00131">
    <property type="entry name" value="KU"/>
    <property type="match status" value="6"/>
</dbReference>
<dbReference type="EMBL" id="CAJGYM010000008">
    <property type="protein sequence ID" value="CAD6188190.1"/>
    <property type="molecule type" value="Genomic_DNA"/>
</dbReference>
<feature type="domain" description="BPTI/Kunitz inhibitor" evidence="1">
    <location>
        <begin position="574"/>
        <end position="625"/>
    </location>
</feature>
<dbReference type="SUPFAM" id="SSF57362">
    <property type="entry name" value="BPTI-like"/>
    <property type="match status" value="6"/>
</dbReference>
<dbReference type="PROSITE" id="PS50279">
    <property type="entry name" value="BPTI_KUNITZ_2"/>
    <property type="match status" value="6"/>
</dbReference>
<dbReference type="AlphaFoldDB" id="A0A8S1H440"/>
<dbReference type="PROSITE" id="PS00280">
    <property type="entry name" value="BPTI_KUNITZ_1"/>
    <property type="match status" value="4"/>
</dbReference>
<dbReference type="InterPro" id="IPR036880">
    <property type="entry name" value="Kunitz_BPTI_sf"/>
</dbReference>
<feature type="domain" description="BPTI/Kunitz inhibitor" evidence="1">
    <location>
        <begin position="361"/>
        <end position="413"/>
    </location>
</feature>
<keyword evidence="3" id="KW-1185">Reference proteome</keyword>
<sequence length="1239" mass="136834">MRSRSTVRRRLPLLFIARCRRCLLLEEFVNGNDFKEFRAEMNPGENGCMHDEQCDAVWPTTRCRQGACRCAVGEKISRTREGAVCHLPGQCPTNGVFGALYERTSNDLASCTFVDAEKKTFIGCDEYPEVYDCVDGVCCPSRGLTCSLPMDEGEDDVSPSESFELREQRWFHNSASRACQPFVFSGSGGNANNFRSKIHCESYCLRRCERGDPSAISDCATSQKPCDENYECALVANKKHFCCPTAAFICSAPGGVTISKFESSPFSVGSSRLGKEPTLRWFWDTASLTCHTFKFNGQGGNFNNFQTKSHCTDFCAKSLCAWSSALRDPSDDVQRCSSEQRCPATHECHHTVCCPKPSTVCTQPLVKGEDCGFESSTRWFFDSAAGLCRPFEFSGCGGNDNNFPNSQTCQQICDSVRVEATCPQGKPYVSSGPNGSKCSKDSVSCPPNFECMFFRNSHTCCPTKQNVCSQVLAPGMSCGDSPTTKWYFDANQGKCRPFEFLGCEGNDNNFDSPLLCSEMCETSECADGGEALVDESTGSTIVCGDNGECPSTHRCSQLMRSRRMGCCPSRQFICSQTMTQGESCGSPSKRFFFDAKQQVCLQFDFKGCNGNGNNFATRLACYHFCLSAACSSSETVYQASNADSPFDCTLQSCPRGYSCVRDAWDSNKAVCCGASNLGICPSEQHPMLEPRTQQPTDCVPNKPESCPPDFQCIFNDVRNQHFCCRTINRIEKCPKGGRVSTWTATAEPVGCVVDEQCPDQAQCYSPVVYSLGLCCSSTDDVCPPTFTYEREKSERKECSPLDRNSCSIDRQSICLLSERLDRFVCCRREVRLVNAIEKCPRGSVFESQRITCDPETPCPSTHFCVKRVSDRTGICCRHPKIAERKRTTRRYITTTAPKSSEPSCPTGQFPLSDATGYMACDLLNECPKDYKCTIQKNGLKTCCGKHVNDVCENGASPLPDSQGCDDCPIGYVCQNEYCCPDDDFSCSSSFEIGKTCSREATSKRFYFDAGSATCRPFTFGGCDGNANNFFTREACLSTCVRRSLPEIVPSFLPDQPAATGKFSPVLAEQINCPKPLQNPKDHPQMCVVERKSCSENEKCVATASGTFVCCVQPPTLRVFMRNMCGSKFIPKFDMHGDVQRCRTHAECAKNHVCRRNRRAKFSPTSPYSEGEEKCPDGSPECTTPRFYPGDKGCLSDSQCHVSSECVDNVCICRNGNVQFHRMCTSVCPPYHRNVSGVCV</sequence>
<organism evidence="2 3">
    <name type="scientific">Caenorhabditis auriculariae</name>
    <dbReference type="NCBI Taxonomy" id="2777116"/>
    <lineage>
        <taxon>Eukaryota</taxon>
        <taxon>Metazoa</taxon>
        <taxon>Ecdysozoa</taxon>
        <taxon>Nematoda</taxon>
        <taxon>Chromadorea</taxon>
        <taxon>Rhabditida</taxon>
        <taxon>Rhabditina</taxon>
        <taxon>Rhabditomorpha</taxon>
        <taxon>Rhabditoidea</taxon>
        <taxon>Rhabditidae</taxon>
        <taxon>Peloderinae</taxon>
        <taxon>Caenorhabditis</taxon>
    </lineage>
</organism>
<dbReference type="Pfam" id="PF00014">
    <property type="entry name" value="Kunitz_BPTI"/>
    <property type="match status" value="6"/>
</dbReference>